<proteinExistence type="predicted"/>
<dbReference type="EMBL" id="FNBN01000009">
    <property type="protein sequence ID" value="SDH21401.1"/>
    <property type="molecule type" value="Genomic_DNA"/>
</dbReference>
<dbReference type="GO" id="GO:0008745">
    <property type="term" value="F:N-acetylmuramoyl-L-alanine amidase activity"/>
    <property type="evidence" value="ECO:0007669"/>
    <property type="project" value="InterPro"/>
</dbReference>
<evidence type="ECO:0000313" key="4">
    <source>
        <dbReference type="Proteomes" id="UP000199045"/>
    </source>
</evidence>
<dbReference type="InterPro" id="IPR002502">
    <property type="entry name" value="Amidase_domain"/>
</dbReference>
<dbReference type="SUPFAM" id="SSF52266">
    <property type="entry name" value="SGNH hydrolase"/>
    <property type="match status" value="1"/>
</dbReference>
<organism evidence="3 4">
    <name type="scientific">Chitinophaga filiformis</name>
    <name type="common">Myxococcus filiformis</name>
    <name type="synonym">Flexibacter filiformis</name>
    <dbReference type="NCBI Taxonomy" id="104663"/>
    <lineage>
        <taxon>Bacteria</taxon>
        <taxon>Pseudomonadati</taxon>
        <taxon>Bacteroidota</taxon>
        <taxon>Chitinophagia</taxon>
        <taxon>Chitinophagales</taxon>
        <taxon>Chitinophagaceae</taxon>
        <taxon>Chitinophaga</taxon>
    </lineage>
</organism>
<reference evidence="3 4" key="1">
    <citation type="submission" date="2016-10" db="EMBL/GenBank/DDBJ databases">
        <authorList>
            <person name="de Groot N.N."/>
        </authorList>
    </citation>
    <scope>NUCLEOTIDE SEQUENCE [LARGE SCALE GENOMIC DNA]</scope>
    <source>
        <strain evidence="3 4">DSM 527</strain>
    </source>
</reference>
<gene>
    <name evidence="3" type="ORF">SAMN04488121_109295</name>
</gene>
<dbReference type="RefSeq" id="WP_089837199.1">
    <property type="nucleotide sequence ID" value="NZ_FNBN01000009.1"/>
</dbReference>
<dbReference type="InterPro" id="IPR029030">
    <property type="entry name" value="Caspase-like_dom_sf"/>
</dbReference>
<dbReference type="InterPro" id="IPR011600">
    <property type="entry name" value="Pept_C14_caspase"/>
</dbReference>
<evidence type="ECO:0000259" key="2">
    <source>
        <dbReference type="Pfam" id="PF01510"/>
    </source>
</evidence>
<dbReference type="Gene3D" id="3.40.80.10">
    <property type="entry name" value="Peptidoglycan recognition protein-like"/>
    <property type="match status" value="1"/>
</dbReference>
<dbReference type="Pfam" id="PF00656">
    <property type="entry name" value="Peptidase_C14"/>
    <property type="match status" value="1"/>
</dbReference>
<dbReference type="STRING" id="104663.SAMN04488121_109295"/>
<dbReference type="Proteomes" id="UP000199045">
    <property type="component" value="Unassembled WGS sequence"/>
</dbReference>
<dbReference type="Gene3D" id="3.40.50.1110">
    <property type="entry name" value="SGNH hydrolase"/>
    <property type="match status" value="1"/>
</dbReference>
<feature type="domain" description="Peptidase C14 caspase" evidence="1">
    <location>
        <begin position="331"/>
        <end position="600"/>
    </location>
</feature>
<evidence type="ECO:0000313" key="3">
    <source>
        <dbReference type="EMBL" id="SDH21401.1"/>
    </source>
</evidence>
<dbReference type="Pfam" id="PF01510">
    <property type="entry name" value="Amidase_2"/>
    <property type="match status" value="1"/>
</dbReference>
<dbReference type="GO" id="GO:0009253">
    <property type="term" value="P:peptidoglycan catabolic process"/>
    <property type="evidence" value="ECO:0007669"/>
    <property type="project" value="InterPro"/>
</dbReference>
<protein>
    <submittedName>
        <fullName evidence="3">N-acetylmuramoyl-L-alanine amidase</fullName>
    </submittedName>
</protein>
<sequence>MRYDSLPQIEARFKSEAAPFLTPFSLQVPNEQLILKGQLYKPDRSNYFYPDTHTKDRIVLHFTAGNLKSDMLSLTTQGRHVSVPFVIARDGTIYQLFPSGNWSGHLGAGLGNQGTNNAQDKVTIGIELSNYAYLVPRDGNLETIYSRAPQNGKPGPIDEYCPLSNTAAYLKIDKPFREQSYYASYTPEQIESTIILLRYLTAKYNIPRQFLPEDKRYSTTNDVLTFRGIVSHINYRPSGKWDIGPAFDWETLISGVTAAEFTPVATARSLNFAARELSIGLTTEGGIAAQFVDENSAEEGAPEATDNEGYNPFEFEEGIAKEIPPSSGKVYALLAGINEYDQVRKLSGCLHDLQQVEDYLKNRTVFDCKIKKITDSEVTRANVVKAFEEHLGQAKKEDTVLFYFSGHGTQEDAAPMWDETDGKLECIVCYDGGTSKAAEFLLTDKELRYMIAKLYKQTAAHIVVIFDCCHSGDNTRGQLINAAFSKDKVIKRMIYDNTRYSGAFPQREWSEFVFSNEIREEDVRDKKTEEFLPEGIHIQMAACESNQSAVEVNGEGVFTKKLLGALDACTGNVSYNDLSSRIRQYLRFSFEQTPRIYVSGDTDRLLYTGFLNRSLTDNITIAEATYGKHGWQLNIGAIHGVDKNTKLTIVNAADVNQKWTAQIDNVFIDYSAITIDGTPDQNKAHKAFAEGLMSGKILLELNNSNGNPAEMAELLDAIESKAGGQFEFQSGTAENGRSADYSLHIRSGEAVITRANDPFRPVVRPLDLTKEKGDVELVETLKHISQWHFIKQLQNSVIPEGFPEKPIQIDVARIYPDGSRKKISTDTGTATFDFEPGQGQWEGAMEIKLTNTTQQSVYVAALYLGIQFSSYLEYLPQYPWLLDPGKELILARKGKDRIVIRQDDFTREYNWPLSMETLKLIVSTDEFNVKALSLGSLPAPYVLADREKGLVRGKTEVAKGAVMEDEDIPAEFKGWITQTLYLVFNNPDFNNIDRKMLQELMEYDETSYYAAGLYYDLVTDENGQPTRLKLKPEIKVPEGEKGLWGDVVLWAANAIESRQRRRLYKRLKETDRLRIVAEGDSWFQYPIRVLDTIDHLYKLYAIRSFAEAGDTLENYMKQREYLKGIREEEAQIFLVSGGGNDILGEQFQYSLRDTPAEDDMTPARYLNKTFFDKLDKLETWYTDMFTELHNRYPNLRMLVHSYDYIIPVDTDLYPRKTSWLGKYMIRKNMHQQAARESLIRFMVDEFNRRLEKVAAAFPGVVYYINVREIVDRGSWYDEIHPTNAGFKLVADKFVDVIEKLKSDLKPFAEAPAMSVQP</sequence>
<dbReference type="InterPro" id="IPR050452">
    <property type="entry name" value="Metacaspase"/>
</dbReference>
<evidence type="ECO:0000259" key="1">
    <source>
        <dbReference type="Pfam" id="PF00656"/>
    </source>
</evidence>
<dbReference type="Gene3D" id="3.40.50.1460">
    <property type="match status" value="1"/>
</dbReference>
<dbReference type="OrthoDB" id="2546654at2"/>
<feature type="domain" description="N-acetylmuramoyl-L-alanine amidase" evidence="2">
    <location>
        <begin position="56"/>
        <end position="244"/>
    </location>
</feature>
<dbReference type="SUPFAM" id="SSF55846">
    <property type="entry name" value="N-acetylmuramoyl-L-alanine amidase-like"/>
    <property type="match status" value="1"/>
</dbReference>
<dbReference type="InterPro" id="IPR036514">
    <property type="entry name" value="SGNH_hydro_sf"/>
</dbReference>
<dbReference type="PANTHER" id="PTHR48104">
    <property type="entry name" value="METACASPASE-4"/>
    <property type="match status" value="1"/>
</dbReference>
<dbReference type="GO" id="GO:0005737">
    <property type="term" value="C:cytoplasm"/>
    <property type="evidence" value="ECO:0007669"/>
    <property type="project" value="TreeGrafter"/>
</dbReference>
<dbReference type="SUPFAM" id="SSF52129">
    <property type="entry name" value="Caspase-like"/>
    <property type="match status" value="1"/>
</dbReference>
<dbReference type="GO" id="GO:0006508">
    <property type="term" value="P:proteolysis"/>
    <property type="evidence" value="ECO:0007669"/>
    <property type="project" value="InterPro"/>
</dbReference>
<name>A0A1G8AKC5_CHIFI</name>
<dbReference type="GO" id="GO:0016788">
    <property type="term" value="F:hydrolase activity, acting on ester bonds"/>
    <property type="evidence" value="ECO:0007669"/>
    <property type="project" value="UniProtKB-ARBA"/>
</dbReference>
<dbReference type="CDD" id="cd00229">
    <property type="entry name" value="SGNH_hydrolase"/>
    <property type="match status" value="1"/>
</dbReference>
<dbReference type="InterPro" id="IPR036505">
    <property type="entry name" value="Amidase/PGRP_sf"/>
</dbReference>
<dbReference type="GO" id="GO:0004197">
    <property type="term" value="F:cysteine-type endopeptidase activity"/>
    <property type="evidence" value="ECO:0007669"/>
    <property type="project" value="InterPro"/>
</dbReference>
<dbReference type="PANTHER" id="PTHR48104:SF30">
    <property type="entry name" value="METACASPASE-1"/>
    <property type="match status" value="1"/>
</dbReference>
<accession>A0A1G8AKC5</accession>